<feature type="compositionally biased region" description="Polar residues" evidence="2">
    <location>
        <begin position="538"/>
        <end position="559"/>
    </location>
</feature>
<feature type="region of interest" description="Disordered" evidence="2">
    <location>
        <begin position="1"/>
        <end position="120"/>
    </location>
</feature>
<evidence type="ECO:0000256" key="1">
    <source>
        <dbReference type="SAM" id="Coils"/>
    </source>
</evidence>
<dbReference type="Proteomes" id="UP001303160">
    <property type="component" value="Unassembled WGS sequence"/>
</dbReference>
<keyword evidence="1" id="KW-0175">Coiled coil</keyword>
<feature type="region of interest" description="Disordered" evidence="2">
    <location>
        <begin position="618"/>
        <end position="641"/>
    </location>
</feature>
<feature type="region of interest" description="Disordered" evidence="2">
    <location>
        <begin position="538"/>
        <end position="591"/>
    </location>
</feature>
<sequence>MSVGTDKMETAVSEPIMKEGAPTAMMDEPTPLSIEPPALSTKEEGIFKNGQANGELQKKESPIVETPVQQESLDESTVLNGGEEEDEPHEELTPPPDSPTDTSVEDHPTSAEAPAEDTTEELVEDDLMSVVSSLPADETQDLMSVDSNPTALHQLEDEIVVGTKANKKLPATQGNSEIADVNMDTSAILTGKRKRTSTYYADSVKDDSPGPQEGRIKARPSKTHGSGGVRGVIIGYWRESQAPDEADKHSVIGFIDSRDRLRTRLQTITRNKRPVDARYPIPPGPGGSWVTFDKIVFEEHLVGHNHHMIKEFVKIRAENLDENESPDDRHEADKAAAELAIERVRTNPPPETANQPLVAYGAVFPDAASLPSRPESKKRKVAGSFASVQSEPAPSPRQTAESLPGTRPTRIVVGHWKMSSEVDLVNRHAVHGVLGANDNLRIKLSRDTRDGRLITEGNFPSGPGALWIPWHECEFEPHLKDLSRSEVKEYCRVRQFQIDQGETAEERARNEVNAVQEAIKRATTNPAAGSSVSRIELESSTVEGVNGRNSDSILGSPTPRTDEPRRHTGLRGRLSLPNPEFGAANRKPSSTAAQLERTHALARMHIDKAESAQARIARASSSVTPHELSTAPGGRKSTFGSSFGENISRLNNIWASQEATRIRGEGQGHQGDVMMNGTIRYERKANGPLKGMLVSQPFLIQIDGEDYVEYRVLTKPSF</sequence>
<gene>
    <name evidence="3" type="ORF">QBC40DRAFT_178590</name>
</gene>
<organism evidence="3 4">
    <name type="scientific">Triangularia verruculosa</name>
    <dbReference type="NCBI Taxonomy" id="2587418"/>
    <lineage>
        <taxon>Eukaryota</taxon>
        <taxon>Fungi</taxon>
        <taxon>Dikarya</taxon>
        <taxon>Ascomycota</taxon>
        <taxon>Pezizomycotina</taxon>
        <taxon>Sordariomycetes</taxon>
        <taxon>Sordariomycetidae</taxon>
        <taxon>Sordariales</taxon>
        <taxon>Podosporaceae</taxon>
        <taxon>Triangularia</taxon>
    </lineage>
</organism>
<protein>
    <submittedName>
        <fullName evidence="3">Uncharacterized protein</fullName>
    </submittedName>
</protein>
<evidence type="ECO:0000313" key="4">
    <source>
        <dbReference type="Proteomes" id="UP001303160"/>
    </source>
</evidence>
<dbReference type="EMBL" id="MU863945">
    <property type="protein sequence ID" value="KAK4198473.1"/>
    <property type="molecule type" value="Genomic_DNA"/>
</dbReference>
<evidence type="ECO:0000256" key="2">
    <source>
        <dbReference type="SAM" id="MobiDB-lite"/>
    </source>
</evidence>
<dbReference type="AlphaFoldDB" id="A0AAN7AT70"/>
<feature type="region of interest" description="Disordered" evidence="2">
    <location>
        <begin position="369"/>
        <end position="405"/>
    </location>
</feature>
<evidence type="ECO:0000313" key="3">
    <source>
        <dbReference type="EMBL" id="KAK4198473.1"/>
    </source>
</evidence>
<keyword evidence="4" id="KW-1185">Reference proteome</keyword>
<comment type="caution">
    <text evidence="3">The sequence shown here is derived from an EMBL/GenBank/DDBJ whole genome shotgun (WGS) entry which is preliminary data.</text>
</comment>
<reference evidence="3" key="1">
    <citation type="journal article" date="2023" name="Mol. Phylogenet. Evol.">
        <title>Genome-scale phylogeny and comparative genomics of the fungal order Sordariales.</title>
        <authorList>
            <person name="Hensen N."/>
            <person name="Bonometti L."/>
            <person name="Westerberg I."/>
            <person name="Brannstrom I.O."/>
            <person name="Guillou S."/>
            <person name="Cros-Aarteil S."/>
            <person name="Calhoun S."/>
            <person name="Haridas S."/>
            <person name="Kuo A."/>
            <person name="Mondo S."/>
            <person name="Pangilinan J."/>
            <person name="Riley R."/>
            <person name="LaButti K."/>
            <person name="Andreopoulos B."/>
            <person name="Lipzen A."/>
            <person name="Chen C."/>
            <person name="Yan M."/>
            <person name="Daum C."/>
            <person name="Ng V."/>
            <person name="Clum A."/>
            <person name="Steindorff A."/>
            <person name="Ohm R.A."/>
            <person name="Martin F."/>
            <person name="Silar P."/>
            <person name="Natvig D.O."/>
            <person name="Lalanne C."/>
            <person name="Gautier V."/>
            <person name="Ament-Velasquez S.L."/>
            <person name="Kruys A."/>
            <person name="Hutchinson M.I."/>
            <person name="Powell A.J."/>
            <person name="Barry K."/>
            <person name="Miller A.N."/>
            <person name="Grigoriev I.V."/>
            <person name="Debuchy R."/>
            <person name="Gladieux P."/>
            <person name="Hiltunen Thoren M."/>
            <person name="Johannesson H."/>
        </authorList>
    </citation>
    <scope>NUCLEOTIDE SEQUENCE</scope>
    <source>
        <strain evidence="3">CBS 315.58</strain>
    </source>
</reference>
<name>A0AAN7AT70_9PEZI</name>
<proteinExistence type="predicted"/>
<feature type="coiled-coil region" evidence="1">
    <location>
        <begin position="498"/>
        <end position="525"/>
    </location>
</feature>
<feature type="compositionally biased region" description="Polar residues" evidence="2">
    <location>
        <begin position="386"/>
        <end position="401"/>
    </location>
</feature>
<accession>A0AAN7AT70</accession>
<feature type="region of interest" description="Disordered" evidence="2">
    <location>
        <begin position="200"/>
        <end position="226"/>
    </location>
</feature>
<feature type="compositionally biased region" description="Polar residues" evidence="2">
    <location>
        <begin position="67"/>
        <end position="79"/>
    </location>
</feature>
<reference evidence="3" key="2">
    <citation type="submission" date="2023-05" db="EMBL/GenBank/DDBJ databases">
        <authorList>
            <consortium name="Lawrence Berkeley National Laboratory"/>
            <person name="Steindorff A."/>
            <person name="Hensen N."/>
            <person name="Bonometti L."/>
            <person name="Westerberg I."/>
            <person name="Brannstrom I.O."/>
            <person name="Guillou S."/>
            <person name="Cros-Aarteil S."/>
            <person name="Calhoun S."/>
            <person name="Haridas S."/>
            <person name="Kuo A."/>
            <person name="Mondo S."/>
            <person name="Pangilinan J."/>
            <person name="Riley R."/>
            <person name="Labutti K."/>
            <person name="Andreopoulos B."/>
            <person name="Lipzen A."/>
            <person name="Chen C."/>
            <person name="Yanf M."/>
            <person name="Daum C."/>
            <person name="Ng V."/>
            <person name="Clum A."/>
            <person name="Ohm R."/>
            <person name="Martin F."/>
            <person name="Silar P."/>
            <person name="Natvig D."/>
            <person name="Lalanne C."/>
            <person name="Gautier V."/>
            <person name="Ament-Velasquez S.L."/>
            <person name="Kruys A."/>
            <person name="Hutchinson M.I."/>
            <person name="Powell A.J."/>
            <person name="Barry K."/>
            <person name="Miller A.N."/>
            <person name="Grigoriev I.V."/>
            <person name="Debuchy R."/>
            <person name="Gladieux P."/>
            <person name="Thoren M.H."/>
            <person name="Johannesson H."/>
        </authorList>
    </citation>
    <scope>NUCLEOTIDE SEQUENCE</scope>
    <source>
        <strain evidence="3">CBS 315.58</strain>
    </source>
</reference>